<evidence type="ECO:0000313" key="2">
    <source>
        <dbReference type="Proteomes" id="UP000673375"/>
    </source>
</evidence>
<keyword evidence="2" id="KW-1185">Reference proteome</keyword>
<proteinExistence type="predicted"/>
<dbReference type="RefSeq" id="WP_209555787.1">
    <property type="nucleotide sequence ID" value="NZ_JAEDXU010000001.1"/>
</dbReference>
<sequence length="96" mass="10362">MSGKVGINYGVFNSEITKMRSSANSVKFDMSASLSTTDINPFKEYSSIVSDLKSSISQYKNQTSGDIQRIQVVGQEIRDADANISSSVIGKGGKIF</sequence>
<accession>A0ABS4CFT0</accession>
<evidence type="ECO:0000313" key="1">
    <source>
        <dbReference type="EMBL" id="MBP1044996.1"/>
    </source>
</evidence>
<organism evidence="1 2">
    <name type="scientific">Enterococcus larvae</name>
    <dbReference type="NCBI Taxonomy" id="2794352"/>
    <lineage>
        <taxon>Bacteria</taxon>
        <taxon>Bacillati</taxon>
        <taxon>Bacillota</taxon>
        <taxon>Bacilli</taxon>
        <taxon>Lactobacillales</taxon>
        <taxon>Enterococcaceae</taxon>
        <taxon>Enterococcus</taxon>
    </lineage>
</organism>
<dbReference type="InterPro" id="IPR021477">
    <property type="entry name" value="TVIIS_effector_SACOL2603_fam"/>
</dbReference>
<protein>
    <submittedName>
        <fullName evidence="1">TIGR04197 family type VII secretion effector</fullName>
    </submittedName>
</protein>
<dbReference type="Proteomes" id="UP000673375">
    <property type="component" value="Unassembled WGS sequence"/>
</dbReference>
<dbReference type="EMBL" id="JAEDXU010000001">
    <property type="protein sequence ID" value="MBP1044996.1"/>
    <property type="molecule type" value="Genomic_DNA"/>
</dbReference>
<name>A0ABS4CFT0_9ENTE</name>
<comment type="caution">
    <text evidence="1">The sequence shown here is derived from an EMBL/GenBank/DDBJ whole genome shotgun (WGS) entry which is preliminary data.</text>
</comment>
<reference evidence="1 2" key="1">
    <citation type="submission" date="2020-12" db="EMBL/GenBank/DDBJ databases">
        <title>Vagococcus allomyrinae sp. nov. and Enterococcus lavae sp. nov., isolated from the larvae of Allomyrina dichotoma.</title>
        <authorList>
            <person name="Lee S.D."/>
        </authorList>
    </citation>
    <scope>NUCLEOTIDE SEQUENCE [LARGE SCALE GENOMIC DNA]</scope>
    <source>
        <strain evidence="1 2">BWM-S5</strain>
    </source>
</reference>
<dbReference type="NCBIfam" id="TIGR04197">
    <property type="entry name" value="T7SS_SACOL2603"/>
    <property type="match status" value="1"/>
</dbReference>
<gene>
    <name evidence="1" type="ORF">I6N96_01800</name>
</gene>